<comment type="caution">
    <text evidence="4">The sequence shown here is derived from an EMBL/GenBank/DDBJ whole genome shotgun (WGS) entry which is preliminary data.</text>
</comment>
<dbReference type="InterPro" id="IPR001509">
    <property type="entry name" value="Epimerase_deHydtase"/>
</dbReference>
<dbReference type="Proteomes" id="UP000700706">
    <property type="component" value="Unassembled WGS sequence"/>
</dbReference>
<dbReference type="EMBL" id="JAEKLZ010000018">
    <property type="protein sequence ID" value="MBW8723619.1"/>
    <property type="molecule type" value="Genomic_DNA"/>
</dbReference>
<organism evidence="4 5">
    <name type="scientific">Inquilinus limosus</name>
    <dbReference type="NCBI Taxonomy" id="171674"/>
    <lineage>
        <taxon>Bacteria</taxon>
        <taxon>Pseudomonadati</taxon>
        <taxon>Pseudomonadota</taxon>
        <taxon>Alphaproteobacteria</taxon>
        <taxon>Rhodospirillales</taxon>
        <taxon>Rhodospirillaceae</taxon>
        <taxon>Inquilinus</taxon>
    </lineage>
</organism>
<evidence type="ECO:0000259" key="3">
    <source>
        <dbReference type="Pfam" id="PF01370"/>
    </source>
</evidence>
<keyword evidence="1" id="KW-0521">NADP</keyword>
<evidence type="ECO:0000256" key="2">
    <source>
        <dbReference type="ARBA" id="ARBA00023277"/>
    </source>
</evidence>
<dbReference type="AlphaFoldDB" id="A0A952FJS4"/>
<dbReference type="PANTHER" id="PTHR43103">
    <property type="entry name" value="NUCLEOSIDE-DIPHOSPHATE-SUGAR EPIMERASE"/>
    <property type="match status" value="1"/>
</dbReference>
<evidence type="ECO:0000313" key="5">
    <source>
        <dbReference type="Proteomes" id="UP000700706"/>
    </source>
</evidence>
<accession>A0A952FJS4</accession>
<sequence>MKVVITGGLGFVGLNLARALLKRGTLTGISGQQEPIDAITLFDMAAPPDRPDQRPDGLDDRVSIVTGDISDRATVSGLIDRDDISVFHLASILSGGGEKDFDLALRVNLDGGLNVFEALRARAGGAQRLVAASSIAVFGGAVMPKTVTDATKQTSQTTYGVTKTITELLINDYSRKGFFDGRSARLPTIFVRPGKANSAASSFCSGVFREPLNGVECVLPVTRAQLPMLGYRNCVASFIGLHEAPASALGDDRAVNLPSRAYTVEDMVASVKRVAEKYQIKLGPITTKPDPVIQAIVDGWATDASWDRAKALGLPIDESIDRVVEDYIEDFWPSRH</sequence>
<name>A0A952FJS4_9PROT</name>
<proteinExistence type="predicted"/>
<evidence type="ECO:0000256" key="1">
    <source>
        <dbReference type="ARBA" id="ARBA00022857"/>
    </source>
</evidence>
<protein>
    <submittedName>
        <fullName evidence="4">NAD-dependent epimerase/dehydratase family protein</fullName>
    </submittedName>
</protein>
<dbReference type="InterPro" id="IPR050005">
    <property type="entry name" value="DenD"/>
</dbReference>
<dbReference type="PANTHER" id="PTHR43103:SF3">
    <property type="entry name" value="ADP-L-GLYCERO-D-MANNO-HEPTOSE-6-EPIMERASE"/>
    <property type="match status" value="1"/>
</dbReference>
<gene>
    <name evidence="4" type="ORF">JF625_00465</name>
</gene>
<dbReference type="GO" id="GO:0016491">
    <property type="term" value="F:oxidoreductase activity"/>
    <property type="evidence" value="ECO:0007669"/>
    <property type="project" value="InterPro"/>
</dbReference>
<dbReference type="Pfam" id="PF01370">
    <property type="entry name" value="Epimerase"/>
    <property type="match status" value="1"/>
</dbReference>
<feature type="domain" description="NAD-dependent epimerase/dehydratase" evidence="3">
    <location>
        <begin position="3"/>
        <end position="214"/>
    </location>
</feature>
<dbReference type="InterPro" id="IPR036291">
    <property type="entry name" value="NAD(P)-bd_dom_sf"/>
</dbReference>
<dbReference type="Gene3D" id="3.90.25.10">
    <property type="entry name" value="UDP-galactose 4-epimerase, domain 1"/>
    <property type="match status" value="1"/>
</dbReference>
<dbReference type="Gene3D" id="3.40.50.720">
    <property type="entry name" value="NAD(P)-binding Rossmann-like Domain"/>
    <property type="match status" value="1"/>
</dbReference>
<dbReference type="SUPFAM" id="SSF51735">
    <property type="entry name" value="NAD(P)-binding Rossmann-fold domains"/>
    <property type="match status" value="1"/>
</dbReference>
<keyword evidence="2" id="KW-0119">Carbohydrate metabolism</keyword>
<reference evidence="4" key="1">
    <citation type="submission" date="2020-06" db="EMBL/GenBank/DDBJ databases">
        <title>Stable isotope informed genome-resolved metagenomics uncovers potential trophic interactions in rhizosphere soil.</title>
        <authorList>
            <person name="Starr E.P."/>
            <person name="Shi S."/>
            <person name="Blazewicz S.J."/>
            <person name="Koch B.J."/>
            <person name="Probst A.J."/>
            <person name="Hungate B.A."/>
            <person name="Pett-Ridge J."/>
            <person name="Firestone M.K."/>
            <person name="Banfield J.F."/>
        </authorList>
    </citation>
    <scope>NUCLEOTIDE SEQUENCE</scope>
    <source>
        <strain evidence="4">YM_69_17</strain>
    </source>
</reference>
<dbReference type="NCBIfam" id="NF043036">
    <property type="entry name" value="ErythonDh"/>
    <property type="match status" value="1"/>
</dbReference>
<evidence type="ECO:0000313" key="4">
    <source>
        <dbReference type="EMBL" id="MBW8723619.1"/>
    </source>
</evidence>